<dbReference type="Pfam" id="PF00172">
    <property type="entry name" value="Zn_clus"/>
    <property type="match status" value="1"/>
</dbReference>
<name>A0A5N6X2C2_9EURO</name>
<evidence type="ECO:0000256" key="4">
    <source>
        <dbReference type="ARBA" id="ARBA00023125"/>
    </source>
</evidence>
<gene>
    <name evidence="8" type="ORF">BDV39DRAFT_175780</name>
</gene>
<evidence type="ECO:0000259" key="7">
    <source>
        <dbReference type="PROSITE" id="PS50048"/>
    </source>
</evidence>
<dbReference type="GO" id="GO:0008270">
    <property type="term" value="F:zinc ion binding"/>
    <property type="evidence" value="ECO:0007669"/>
    <property type="project" value="InterPro"/>
</dbReference>
<evidence type="ECO:0000256" key="3">
    <source>
        <dbReference type="ARBA" id="ARBA00023015"/>
    </source>
</evidence>
<dbReference type="InterPro" id="IPR050815">
    <property type="entry name" value="TF_fung"/>
</dbReference>
<dbReference type="InterPro" id="IPR001138">
    <property type="entry name" value="Zn2Cys6_DnaBD"/>
</dbReference>
<evidence type="ECO:0000313" key="8">
    <source>
        <dbReference type="EMBL" id="KAE8327062.1"/>
    </source>
</evidence>
<evidence type="ECO:0000256" key="6">
    <source>
        <dbReference type="ARBA" id="ARBA00023242"/>
    </source>
</evidence>
<accession>A0A5N6X2C2</accession>
<dbReference type="SMART" id="SM00066">
    <property type="entry name" value="GAL4"/>
    <property type="match status" value="1"/>
</dbReference>
<keyword evidence="4" id="KW-0238">DNA-binding</keyword>
<keyword evidence="3" id="KW-0805">Transcription regulation</keyword>
<keyword evidence="2" id="KW-0479">Metal-binding</keyword>
<dbReference type="PANTHER" id="PTHR47338">
    <property type="entry name" value="ZN(II)2CYS6 TRANSCRIPTION FACTOR (EUROFUNG)-RELATED"/>
    <property type="match status" value="1"/>
</dbReference>
<feature type="domain" description="Zn(2)-C6 fungal-type" evidence="7">
    <location>
        <begin position="7"/>
        <end position="37"/>
    </location>
</feature>
<dbReference type="Proteomes" id="UP000325945">
    <property type="component" value="Unassembled WGS sequence"/>
</dbReference>
<evidence type="ECO:0000256" key="5">
    <source>
        <dbReference type="ARBA" id="ARBA00023163"/>
    </source>
</evidence>
<comment type="subcellular location">
    <subcellularLocation>
        <location evidence="1">Nucleus</location>
    </subcellularLocation>
</comment>
<dbReference type="GO" id="GO:0000981">
    <property type="term" value="F:DNA-binding transcription factor activity, RNA polymerase II-specific"/>
    <property type="evidence" value="ECO:0007669"/>
    <property type="project" value="InterPro"/>
</dbReference>
<keyword evidence="5" id="KW-0804">Transcription</keyword>
<dbReference type="InterPro" id="IPR036864">
    <property type="entry name" value="Zn2-C6_fun-type_DNA-bd_sf"/>
</dbReference>
<dbReference type="PROSITE" id="PS00463">
    <property type="entry name" value="ZN2_CY6_FUNGAL_1"/>
    <property type="match status" value="1"/>
</dbReference>
<dbReference type="PROSITE" id="PS50048">
    <property type="entry name" value="ZN2_CY6_FUNGAL_2"/>
    <property type="match status" value="1"/>
</dbReference>
<dbReference type="CDD" id="cd12148">
    <property type="entry name" value="fungal_TF_MHR"/>
    <property type="match status" value="1"/>
</dbReference>
<keyword evidence="9" id="KW-1185">Reference proteome</keyword>
<dbReference type="PANTHER" id="PTHR47338:SF5">
    <property type="entry name" value="ZN(II)2CYS6 TRANSCRIPTION FACTOR (EUROFUNG)"/>
    <property type="match status" value="1"/>
</dbReference>
<dbReference type="Gene3D" id="4.10.240.10">
    <property type="entry name" value="Zn(2)-C6 fungal-type DNA-binding domain"/>
    <property type="match status" value="1"/>
</dbReference>
<dbReference type="GO" id="GO:0003677">
    <property type="term" value="F:DNA binding"/>
    <property type="evidence" value="ECO:0007669"/>
    <property type="project" value="UniProtKB-KW"/>
</dbReference>
<protein>
    <recommendedName>
        <fullName evidence="7">Zn(2)-C6 fungal-type domain-containing protein</fullName>
    </recommendedName>
</protein>
<keyword evidence="6" id="KW-0539">Nucleus</keyword>
<dbReference type="AlphaFoldDB" id="A0A5N6X2C2"/>
<dbReference type="EMBL" id="ML741794">
    <property type="protein sequence ID" value="KAE8327062.1"/>
    <property type="molecule type" value="Genomic_DNA"/>
</dbReference>
<dbReference type="GO" id="GO:0009893">
    <property type="term" value="P:positive regulation of metabolic process"/>
    <property type="evidence" value="ECO:0007669"/>
    <property type="project" value="UniProtKB-ARBA"/>
</dbReference>
<evidence type="ECO:0000313" key="9">
    <source>
        <dbReference type="Proteomes" id="UP000325945"/>
    </source>
</evidence>
<dbReference type="GO" id="GO:0005634">
    <property type="term" value="C:nucleus"/>
    <property type="evidence" value="ECO:0007669"/>
    <property type="project" value="UniProtKB-SubCell"/>
</dbReference>
<evidence type="ECO:0000256" key="1">
    <source>
        <dbReference type="ARBA" id="ARBA00004123"/>
    </source>
</evidence>
<dbReference type="SUPFAM" id="SSF57701">
    <property type="entry name" value="Zn2/Cys6 DNA-binding domain"/>
    <property type="match status" value="1"/>
</dbReference>
<evidence type="ECO:0000256" key="2">
    <source>
        <dbReference type="ARBA" id="ARBA00022723"/>
    </source>
</evidence>
<reference evidence="9" key="1">
    <citation type="submission" date="2019-04" db="EMBL/GenBank/DDBJ databases">
        <title>Friends and foes A comparative genomics studyof 23 Aspergillus species from section Flavi.</title>
        <authorList>
            <consortium name="DOE Joint Genome Institute"/>
            <person name="Kjaerbolling I."/>
            <person name="Vesth T."/>
            <person name="Frisvad J.C."/>
            <person name="Nybo J.L."/>
            <person name="Theobald S."/>
            <person name="Kildgaard S."/>
            <person name="Isbrandt T."/>
            <person name="Kuo A."/>
            <person name="Sato A."/>
            <person name="Lyhne E.K."/>
            <person name="Kogle M.E."/>
            <person name="Wiebenga A."/>
            <person name="Kun R.S."/>
            <person name="Lubbers R.J."/>
            <person name="Makela M.R."/>
            <person name="Barry K."/>
            <person name="Chovatia M."/>
            <person name="Clum A."/>
            <person name="Daum C."/>
            <person name="Haridas S."/>
            <person name="He G."/>
            <person name="LaButti K."/>
            <person name="Lipzen A."/>
            <person name="Mondo S."/>
            <person name="Riley R."/>
            <person name="Salamov A."/>
            <person name="Simmons B.A."/>
            <person name="Magnuson J.K."/>
            <person name="Henrissat B."/>
            <person name="Mortensen U.H."/>
            <person name="Larsen T.O."/>
            <person name="Devries R.P."/>
            <person name="Grigoriev I.V."/>
            <person name="Machida M."/>
            <person name="Baker S.E."/>
            <person name="Andersen M.R."/>
        </authorList>
    </citation>
    <scope>NUCLEOTIDE SEQUENCE [LARGE SCALE GENOMIC DNA]</scope>
    <source>
        <strain evidence="9">CBS 130017</strain>
    </source>
</reference>
<organism evidence="8 9">
    <name type="scientific">Aspergillus sergii</name>
    <dbReference type="NCBI Taxonomy" id="1034303"/>
    <lineage>
        <taxon>Eukaryota</taxon>
        <taxon>Fungi</taxon>
        <taxon>Dikarya</taxon>
        <taxon>Ascomycota</taxon>
        <taxon>Pezizomycotina</taxon>
        <taxon>Eurotiomycetes</taxon>
        <taxon>Eurotiomycetidae</taxon>
        <taxon>Eurotiales</taxon>
        <taxon>Aspergillaceae</taxon>
        <taxon>Aspergillus</taxon>
        <taxon>Aspergillus subgen. Circumdati</taxon>
    </lineage>
</organism>
<proteinExistence type="predicted"/>
<dbReference type="CDD" id="cd00067">
    <property type="entry name" value="GAL4"/>
    <property type="match status" value="1"/>
</dbReference>
<sequence>MSASITACYRCREQKRKCSRELPICRRCRDFKADCTYPRPPDRKLIAAHRVQKKMVKHTAIPHSDCQPPIELQDGDRLLDAYFRHFMCSRMIFDEEVLLSDYRNGQAPSFLLQALFALSAVVLKGSSPPGVTHLRSSRDSHATDPAYHNWFAKHEMWAKGATDQITTLTIAPSVKVAQTMFHLALYWFSLGHTSKAVSISVDAFQTTLRALSPENEGLVTISPQIATNNFLVYWSTRCFHLDTALVDVSCELKVPDDHAFSELRLLSHSLHNSDIRLFSSGNRQIQPTYWLMAFMGLWFDVRSFVTGLQITTNPLGLMTQLVSLDSKAVRLYRAMRISYPDPNETYAPNLDTQAHPLVICEILYHLSRALPHLYMYSACIRRTDMSPEYIRFYAGLAVHQIHCYTKWLGYLIDKVPARSLPPFIGYAAFVAASLHLASFTYLKRADERGDFGDNNAILRTFRADALKSLVVMNRMRCFWASVRTMWDFLGPALHIASISITHIETMEEYLLSSGENMPQGINPNAENAAIDHFLFILSIMDIREPFYLRLRSDSDCHSSGCEKPERSIRLDSCYQYPVVAQERPSISSEESSVNDSDEDMDIREILDHLWVGYP</sequence>